<dbReference type="KEGG" id="bgp:BGL_2c01950"/>
<dbReference type="GO" id="GO:0016747">
    <property type="term" value="F:acyltransferase activity, transferring groups other than amino-acyl groups"/>
    <property type="evidence" value="ECO:0007669"/>
    <property type="project" value="InterPro"/>
</dbReference>
<dbReference type="Proteomes" id="UP000031838">
    <property type="component" value="Chromosome 2"/>
</dbReference>
<keyword evidence="1 4" id="KW-0808">Transferase</keyword>
<organism evidence="4 5">
    <name type="scientific">Burkholderia plantarii</name>
    <dbReference type="NCBI Taxonomy" id="41899"/>
    <lineage>
        <taxon>Bacteria</taxon>
        <taxon>Pseudomonadati</taxon>
        <taxon>Pseudomonadota</taxon>
        <taxon>Betaproteobacteria</taxon>
        <taxon>Burkholderiales</taxon>
        <taxon>Burkholderiaceae</taxon>
        <taxon>Burkholderia</taxon>
    </lineage>
</organism>
<dbReference type="Pfam" id="PF00583">
    <property type="entry name" value="Acetyltransf_1"/>
    <property type="match status" value="1"/>
</dbReference>
<dbReference type="PROSITE" id="PS51186">
    <property type="entry name" value="GNAT"/>
    <property type="match status" value="1"/>
</dbReference>
<name>A0A0B6S7S2_BURPL</name>
<gene>
    <name evidence="4" type="ORF">BGL_2c01950</name>
</gene>
<evidence type="ECO:0000256" key="2">
    <source>
        <dbReference type="ARBA" id="ARBA00023315"/>
    </source>
</evidence>
<evidence type="ECO:0000259" key="3">
    <source>
        <dbReference type="PROSITE" id="PS51186"/>
    </source>
</evidence>
<proteinExistence type="predicted"/>
<dbReference type="AlphaFoldDB" id="A0A0B6S7S2"/>
<keyword evidence="2" id="KW-0012">Acyltransferase</keyword>
<reference evidence="4 5" key="2">
    <citation type="journal article" date="2016" name="Appl. Microbiol. Biotechnol.">
        <title>Mutations improving production and secretion of extracellular lipase by Burkholderia glumae PG1.</title>
        <authorList>
            <person name="Knapp A."/>
            <person name="Voget S."/>
            <person name="Gao R."/>
            <person name="Zaburannyi N."/>
            <person name="Krysciak D."/>
            <person name="Breuer M."/>
            <person name="Hauer B."/>
            <person name="Streit W.R."/>
            <person name="Muller R."/>
            <person name="Daniel R."/>
            <person name="Jaeger K.E."/>
        </authorList>
    </citation>
    <scope>NUCLEOTIDE SEQUENCE [LARGE SCALE GENOMIC DNA]</scope>
    <source>
        <strain evidence="4 5">PG1</strain>
    </source>
</reference>
<evidence type="ECO:0000256" key="1">
    <source>
        <dbReference type="ARBA" id="ARBA00022679"/>
    </source>
</evidence>
<dbReference type="HOGENOM" id="CLU_013985_11_1_4"/>
<dbReference type="InterPro" id="IPR000182">
    <property type="entry name" value="GNAT_dom"/>
</dbReference>
<dbReference type="PANTHER" id="PTHR43877:SF2">
    <property type="entry name" value="AMINOALKYLPHOSPHONATE N-ACETYLTRANSFERASE-RELATED"/>
    <property type="match status" value="1"/>
</dbReference>
<dbReference type="InterPro" id="IPR016181">
    <property type="entry name" value="Acyl_CoA_acyltransferase"/>
</dbReference>
<dbReference type="CDD" id="cd04301">
    <property type="entry name" value="NAT_SF"/>
    <property type="match status" value="1"/>
</dbReference>
<dbReference type="SUPFAM" id="SSF55729">
    <property type="entry name" value="Acyl-CoA N-acyltransferases (Nat)"/>
    <property type="match status" value="1"/>
</dbReference>
<dbReference type="EMBL" id="CP002581">
    <property type="protein sequence ID" value="AJK48291.1"/>
    <property type="molecule type" value="Genomic_DNA"/>
</dbReference>
<sequence length="193" mass="21204">MSVSASAFAMSPTYDILDTTPLDPIAAPLLDGLAVEYATRYADVRPGGLAEARDELATYPVAHFAPPAGAFVLLLHAGTAVGGGAFQRYDAHTAELKRIWTHDDWRRRGVARQVLDALETRARAQGYRRVYLTTGFRQPEAAGLYDAAGYARLYDPAIPIEVHWRLPFGKDLLSPRRTDSLADLRRAGPLGRR</sequence>
<evidence type="ECO:0000313" key="4">
    <source>
        <dbReference type="EMBL" id="AJK48291.1"/>
    </source>
</evidence>
<dbReference type="Gene3D" id="3.40.630.30">
    <property type="match status" value="1"/>
</dbReference>
<dbReference type="PANTHER" id="PTHR43877">
    <property type="entry name" value="AMINOALKYLPHOSPHONATE N-ACETYLTRANSFERASE-RELATED-RELATED"/>
    <property type="match status" value="1"/>
</dbReference>
<evidence type="ECO:0000313" key="5">
    <source>
        <dbReference type="Proteomes" id="UP000031838"/>
    </source>
</evidence>
<accession>A0A0B6S7S2</accession>
<protein>
    <submittedName>
        <fullName evidence="4">N-acetyltransferase</fullName>
    </submittedName>
</protein>
<feature type="domain" description="N-acetyltransferase" evidence="3">
    <location>
        <begin position="28"/>
        <end position="169"/>
    </location>
</feature>
<dbReference type="InterPro" id="IPR050832">
    <property type="entry name" value="Bact_Acetyltransf"/>
</dbReference>
<reference evidence="5" key="1">
    <citation type="submission" date="2011-03" db="EMBL/GenBank/DDBJ databases">
        <authorList>
            <person name="Voget S."/>
            <person name="Streit W.R."/>
            <person name="Jaeger K.E."/>
            <person name="Daniel R."/>
        </authorList>
    </citation>
    <scope>NUCLEOTIDE SEQUENCE [LARGE SCALE GENOMIC DNA]</scope>
    <source>
        <strain evidence="5">PG1</strain>
    </source>
</reference>
<keyword evidence="5" id="KW-1185">Reference proteome</keyword>